<evidence type="ECO:0000256" key="1">
    <source>
        <dbReference type="ARBA" id="ARBA00004613"/>
    </source>
</evidence>
<dbReference type="Pfam" id="PF01522">
    <property type="entry name" value="Polysacc_deac_1"/>
    <property type="match status" value="2"/>
</dbReference>
<comment type="subcellular location">
    <subcellularLocation>
        <location evidence="1">Secreted</location>
    </subcellularLocation>
</comment>
<reference evidence="5" key="1">
    <citation type="submission" date="2020-10" db="EMBL/GenBank/DDBJ databases">
        <title>Taxonomic study of unclassified bacteria belonging to the class Ktedonobacteria.</title>
        <authorList>
            <person name="Yabe S."/>
            <person name="Wang C.M."/>
            <person name="Zheng Y."/>
            <person name="Sakai Y."/>
            <person name="Cavaletti L."/>
            <person name="Monciardini P."/>
            <person name="Donadio S."/>
        </authorList>
    </citation>
    <scope>NUCLEOTIDE SEQUENCE</scope>
    <source>
        <strain evidence="5">ID150040</strain>
    </source>
</reference>
<proteinExistence type="predicted"/>
<dbReference type="EMBL" id="BNJK01000001">
    <property type="protein sequence ID" value="GHO91673.1"/>
    <property type="molecule type" value="Genomic_DNA"/>
</dbReference>
<keyword evidence="3" id="KW-0812">Transmembrane</keyword>
<evidence type="ECO:0000256" key="2">
    <source>
        <dbReference type="ARBA" id="ARBA00022729"/>
    </source>
</evidence>
<keyword evidence="6" id="KW-1185">Reference proteome</keyword>
<comment type="caution">
    <text evidence="5">The sequence shown here is derived from an EMBL/GenBank/DDBJ whole genome shotgun (WGS) entry which is preliminary data.</text>
</comment>
<dbReference type="InterPro" id="IPR002509">
    <property type="entry name" value="NODB_dom"/>
</dbReference>
<dbReference type="AlphaFoldDB" id="A0A8J3N0N0"/>
<dbReference type="PANTHER" id="PTHR34216">
    <property type="match status" value="1"/>
</dbReference>
<dbReference type="Gene3D" id="3.20.20.370">
    <property type="entry name" value="Glycoside hydrolase/deacetylase"/>
    <property type="match status" value="1"/>
</dbReference>
<name>A0A8J3N0N0_9CHLR</name>
<dbReference type="PROSITE" id="PS51677">
    <property type="entry name" value="NODB"/>
    <property type="match status" value="1"/>
</dbReference>
<protein>
    <recommendedName>
        <fullName evidence="4">NodB homology domain-containing protein</fullName>
    </recommendedName>
</protein>
<keyword evidence="3" id="KW-0472">Membrane</keyword>
<keyword evidence="3" id="KW-1133">Transmembrane helix</keyword>
<dbReference type="GO" id="GO:0005576">
    <property type="term" value="C:extracellular region"/>
    <property type="evidence" value="ECO:0007669"/>
    <property type="project" value="UniProtKB-SubCell"/>
</dbReference>
<keyword evidence="2" id="KW-0732">Signal</keyword>
<dbReference type="GO" id="GO:0005975">
    <property type="term" value="P:carbohydrate metabolic process"/>
    <property type="evidence" value="ECO:0007669"/>
    <property type="project" value="InterPro"/>
</dbReference>
<dbReference type="CDD" id="cd10918">
    <property type="entry name" value="CE4_NodB_like_5s_6s"/>
    <property type="match status" value="1"/>
</dbReference>
<accession>A0A8J3N0N0</accession>
<evidence type="ECO:0000313" key="5">
    <source>
        <dbReference type="EMBL" id="GHO91673.1"/>
    </source>
</evidence>
<dbReference type="InterPro" id="IPR011330">
    <property type="entry name" value="Glyco_hydro/deAcase_b/a-brl"/>
</dbReference>
<evidence type="ECO:0000259" key="4">
    <source>
        <dbReference type="PROSITE" id="PS51677"/>
    </source>
</evidence>
<organism evidence="5 6">
    <name type="scientific">Reticulibacter mediterranei</name>
    <dbReference type="NCBI Taxonomy" id="2778369"/>
    <lineage>
        <taxon>Bacteria</taxon>
        <taxon>Bacillati</taxon>
        <taxon>Chloroflexota</taxon>
        <taxon>Ktedonobacteria</taxon>
        <taxon>Ktedonobacterales</taxon>
        <taxon>Reticulibacteraceae</taxon>
        <taxon>Reticulibacter</taxon>
    </lineage>
</organism>
<feature type="domain" description="NodB homology" evidence="4">
    <location>
        <begin position="80"/>
        <end position="337"/>
    </location>
</feature>
<sequence>MRERIRLFLAACFYYCGLVHLVLWWQQRFGRCLIILNYHRAIGMNLLPQLLYLRRHYRVMHLEDALREFYTSSSIPDRRIPLVLTFDDGYLDNYTYGWRLAQMLQIPFTVFLIPGYSESGNCFWWLAGTYLVEHTTVDKVTVGGHTYQLADPTQRHDLVKTIDIHLRYAPSVAEREAFLGDMQCALEVSLPCRATHGDRDTALPLTWSEIRKMEESGWVSFGAHTMHHPVLGYLTDTEEIRREIEVSRHVLEEQLGHSVRLFAYPIGKSEHIGKAGLRLVQSAGYDWAVTTCEDVNTARTNPYLLNRLPGDIEQHWLIMASELVGLLGVVSRLRKKR</sequence>
<evidence type="ECO:0000256" key="3">
    <source>
        <dbReference type="SAM" id="Phobius"/>
    </source>
</evidence>
<gene>
    <name evidence="5" type="ORF">KSF_017210</name>
</gene>
<dbReference type="PANTHER" id="PTHR34216:SF3">
    <property type="entry name" value="POLY-BETA-1,6-N-ACETYL-D-GLUCOSAMINE N-DEACETYLASE"/>
    <property type="match status" value="1"/>
</dbReference>
<dbReference type="SUPFAM" id="SSF88713">
    <property type="entry name" value="Glycoside hydrolase/deacetylase"/>
    <property type="match status" value="1"/>
</dbReference>
<dbReference type="Proteomes" id="UP000597444">
    <property type="component" value="Unassembled WGS sequence"/>
</dbReference>
<dbReference type="InterPro" id="IPR051398">
    <property type="entry name" value="Polysacch_Deacetylase"/>
</dbReference>
<dbReference type="GO" id="GO:0016810">
    <property type="term" value="F:hydrolase activity, acting on carbon-nitrogen (but not peptide) bonds"/>
    <property type="evidence" value="ECO:0007669"/>
    <property type="project" value="InterPro"/>
</dbReference>
<feature type="transmembrane region" description="Helical" evidence="3">
    <location>
        <begin position="7"/>
        <end position="25"/>
    </location>
</feature>
<evidence type="ECO:0000313" key="6">
    <source>
        <dbReference type="Proteomes" id="UP000597444"/>
    </source>
</evidence>